<gene>
    <name evidence="1" type="ORF">L6452_06144</name>
</gene>
<reference evidence="1 2" key="2">
    <citation type="journal article" date="2022" name="Mol. Ecol. Resour.">
        <title>The genomes of chicory, endive, great burdock and yacon provide insights into Asteraceae paleo-polyploidization history and plant inulin production.</title>
        <authorList>
            <person name="Fan W."/>
            <person name="Wang S."/>
            <person name="Wang H."/>
            <person name="Wang A."/>
            <person name="Jiang F."/>
            <person name="Liu H."/>
            <person name="Zhao H."/>
            <person name="Xu D."/>
            <person name="Zhang Y."/>
        </authorList>
    </citation>
    <scope>NUCLEOTIDE SEQUENCE [LARGE SCALE GENOMIC DNA]</scope>
    <source>
        <strain evidence="2">cv. Niubang</strain>
    </source>
</reference>
<protein>
    <submittedName>
        <fullName evidence="1">Uncharacterized protein</fullName>
    </submittedName>
</protein>
<comment type="caution">
    <text evidence="1">The sequence shown here is derived from an EMBL/GenBank/DDBJ whole genome shotgun (WGS) entry which is preliminary data.</text>
</comment>
<evidence type="ECO:0000313" key="1">
    <source>
        <dbReference type="EMBL" id="KAI3758577.1"/>
    </source>
</evidence>
<sequence length="100" mass="11287">MGKAAMGKAAMGVVSKIVIFQREESRRGTGERRLRDKDLHSAKLFFQSQNLDDEDTSMKRGDKGQFFNKTPLIFNAAKLFLHQMEVGAGAKVRRMKTPDL</sequence>
<name>A0ACB9EJE2_ARCLA</name>
<accession>A0ACB9EJE2</accession>
<keyword evidence="2" id="KW-1185">Reference proteome</keyword>
<proteinExistence type="predicted"/>
<dbReference type="Proteomes" id="UP001055879">
    <property type="component" value="Linkage Group LG02"/>
</dbReference>
<dbReference type="EMBL" id="CM042048">
    <property type="protein sequence ID" value="KAI3758577.1"/>
    <property type="molecule type" value="Genomic_DNA"/>
</dbReference>
<reference evidence="2" key="1">
    <citation type="journal article" date="2022" name="Mol. Ecol. Resour.">
        <title>The genomes of chicory, endive, great burdock and yacon provide insights into Asteraceae palaeo-polyploidization history and plant inulin production.</title>
        <authorList>
            <person name="Fan W."/>
            <person name="Wang S."/>
            <person name="Wang H."/>
            <person name="Wang A."/>
            <person name="Jiang F."/>
            <person name="Liu H."/>
            <person name="Zhao H."/>
            <person name="Xu D."/>
            <person name="Zhang Y."/>
        </authorList>
    </citation>
    <scope>NUCLEOTIDE SEQUENCE [LARGE SCALE GENOMIC DNA]</scope>
    <source>
        <strain evidence="2">cv. Niubang</strain>
    </source>
</reference>
<evidence type="ECO:0000313" key="2">
    <source>
        <dbReference type="Proteomes" id="UP001055879"/>
    </source>
</evidence>
<organism evidence="1 2">
    <name type="scientific">Arctium lappa</name>
    <name type="common">Greater burdock</name>
    <name type="synonym">Lappa major</name>
    <dbReference type="NCBI Taxonomy" id="4217"/>
    <lineage>
        <taxon>Eukaryota</taxon>
        <taxon>Viridiplantae</taxon>
        <taxon>Streptophyta</taxon>
        <taxon>Embryophyta</taxon>
        <taxon>Tracheophyta</taxon>
        <taxon>Spermatophyta</taxon>
        <taxon>Magnoliopsida</taxon>
        <taxon>eudicotyledons</taxon>
        <taxon>Gunneridae</taxon>
        <taxon>Pentapetalae</taxon>
        <taxon>asterids</taxon>
        <taxon>campanulids</taxon>
        <taxon>Asterales</taxon>
        <taxon>Asteraceae</taxon>
        <taxon>Carduoideae</taxon>
        <taxon>Cardueae</taxon>
        <taxon>Arctiinae</taxon>
        <taxon>Arctium</taxon>
    </lineage>
</organism>